<proteinExistence type="predicted"/>
<evidence type="ECO:0000313" key="9">
    <source>
        <dbReference type="Proteomes" id="UP001628193"/>
    </source>
</evidence>
<feature type="transmembrane region" description="Helical" evidence="6">
    <location>
        <begin position="27"/>
        <end position="50"/>
    </location>
</feature>
<dbReference type="InterPro" id="IPR007452">
    <property type="entry name" value="TamB_C"/>
</dbReference>
<evidence type="ECO:0000313" key="8">
    <source>
        <dbReference type="EMBL" id="GAB0058243.1"/>
    </source>
</evidence>
<evidence type="ECO:0000256" key="5">
    <source>
        <dbReference type="SAM" id="MobiDB-lite"/>
    </source>
</evidence>
<feature type="compositionally biased region" description="Polar residues" evidence="5">
    <location>
        <begin position="176"/>
        <end position="199"/>
    </location>
</feature>
<feature type="region of interest" description="Disordered" evidence="5">
    <location>
        <begin position="130"/>
        <end position="199"/>
    </location>
</feature>
<feature type="region of interest" description="Disordered" evidence="5">
    <location>
        <begin position="1"/>
        <end position="21"/>
    </location>
</feature>
<organism evidence="8 9">
    <name type="scientific">Candidatus Magnetaquiglobus chichijimensis</name>
    <dbReference type="NCBI Taxonomy" id="3141448"/>
    <lineage>
        <taxon>Bacteria</taxon>
        <taxon>Pseudomonadati</taxon>
        <taxon>Pseudomonadota</taxon>
        <taxon>Magnetococcia</taxon>
        <taxon>Magnetococcales</taxon>
        <taxon>Candidatus Magnetaquicoccaceae</taxon>
        <taxon>Candidatus Magnetaquiglobus</taxon>
    </lineage>
</organism>
<dbReference type="Proteomes" id="UP001628193">
    <property type="component" value="Unassembled WGS sequence"/>
</dbReference>
<comment type="subcellular location">
    <subcellularLocation>
        <location evidence="1">Membrane</location>
        <topology evidence="1">Single-pass membrane protein</topology>
    </subcellularLocation>
</comment>
<evidence type="ECO:0000256" key="3">
    <source>
        <dbReference type="ARBA" id="ARBA00022989"/>
    </source>
</evidence>
<dbReference type="PANTHER" id="PTHR36985">
    <property type="entry name" value="TRANSLOCATION AND ASSEMBLY MODULE SUBUNIT TAMB"/>
    <property type="match status" value="1"/>
</dbReference>
<dbReference type="Pfam" id="PF04357">
    <property type="entry name" value="TamB"/>
    <property type="match status" value="1"/>
</dbReference>
<evidence type="ECO:0000256" key="6">
    <source>
        <dbReference type="SAM" id="Phobius"/>
    </source>
</evidence>
<evidence type="ECO:0000256" key="4">
    <source>
        <dbReference type="ARBA" id="ARBA00023136"/>
    </source>
</evidence>
<protein>
    <recommendedName>
        <fullName evidence="7">Translocation and assembly module TamB C-terminal domain-containing protein</fullName>
    </recommendedName>
</protein>
<dbReference type="EMBL" id="BAAFGK010000004">
    <property type="protein sequence ID" value="GAB0058243.1"/>
    <property type="molecule type" value="Genomic_DNA"/>
</dbReference>
<keyword evidence="4 6" id="KW-0472">Membrane</keyword>
<name>A0ABQ0CBH2_9PROT</name>
<accession>A0ABQ0CBH2</accession>
<feature type="compositionally biased region" description="Pro residues" evidence="5">
    <location>
        <begin position="137"/>
        <end position="150"/>
    </location>
</feature>
<reference evidence="8 9" key="1">
    <citation type="submission" date="2024-05" db="EMBL/GenBank/DDBJ databases">
        <authorList>
            <consortium name="Candidatus Magnetaquicoccaceae bacterium FCR-1 genome sequencing consortium"/>
            <person name="Shimoshige H."/>
            <person name="Shimamura S."/>
            <person name="Taoka A."/>
            <person name="Kobayashi H."/>
            <person name="Maekawa T."/>
        </authorList>
    </citation>
    <scope>NUCLEOTIDE SEQUENCE [LARGE SCALE GENOMIC DNA]</scope>
    <source>
        <strain evidence="8 9">FCR-1</strain>
    </source>
</reference>
<reference evidence="8 9" key="2">
    <citation type="submission" date="2024-09" db="EMBL/GenBank/DDBJ databases">
        <title>Draft genome sequence of Candidatus Magnetaquicoccaceae bacterium FCR-1.</title>
        <authorList>
            <person name="Shimoshige H."/>
            <person name="Shimamura S."/>
            <person name="Taoka A."/>
            <person name="Kobayashi H."/>
            <person name="Maekawa T."/>
        </authorList>
    </citation>
    <scope>NUCLEOTIDE SEQUENCE [LARGE SCALE GENOMIC DNA]</scope>
    <source>
        <strain evidence="8 9">FCR-1</strain>
    </source>
</reference>
<keyword evidence="3 6" id="KW-1133">Transmembrane helix</keyword>
<comment type="caution">
    <text evidence="8">The sequence shown here is derived from an EMBL/GenBank/DDBJ whole genome shotgun (WGS) entry which is preliminary data.</text>
</comment>
<evidence type="ECO:0000259" key="7">
    <source>
        <dbReference type="Pfam" id="PF04357"/>
    </source>
</evidence>
<dbReference type="RefSeq" id="WP_420905923.1">
    <property type="nucleotide sequence ID" value="NZ_BAAFGK010000004.1"/>
</dbReference>
<gene>
    <name evidence="8" type="ORF">SIID45300_02589</name>
</gene>
<keyword evidence="9" id="KW-1185">Reference proteome</keyword>
<sequence length="1408" mass="152148">MNNTPPAPAPSQPAPHAPPRAHPLRRLLTGLAAILILSFALLVSAGVLFVHHPGVQQTLLDWLRTLPELESLHLSGIGGDFRAEIRLERLEIRDGQGAWLVVEQARGRPVWSALARGMIELEAVRAERVEVRRPPEPDPVTPKPGAPIPNPQTGAPIPNPQTGAPIPNPQTGAPIPNSQTGAPIPNSQTGAPIPNPQTVSPLPWSGWSIPIPLTLELRQARTDALHLGAPLLGALPKPLQPLLATLPAQADLRIDLTTFAVGITAIQARSEALTLTGRLEIDPQAERLHGAFQADIPHLGDHLGPWWQTPMQGAGNVEVTLSGALHAPRTEARLRAPTWRWLDHPFTDLDTTVVIEPPASTAAHHPWPEGIRLHLTGGAGSLRLSGWPDGAPLWRPTWTLSGRLEADGQLTVETLRLAHADTLTATAVGMIDPEGRTARLDWSARVARLDAFAPLLPWPLHGEAQGEGTLRVTNGGERIDLHAQARGSGLRGLPEPLAPRLGENPKLEMRLTWRPDHPLEAEAVRIQGHDFTVSGTGRLTPGTGRLEARWQAELADLGTLLAGSGPPVSGTGTLRGELNGAGSRLALRFEGESQGLRVGEVTWRQVSIQGDVSDPLNQPHGNVTMTARQPGGTLELSTGYRLRDADRLELEGLNARAPKSHLSGTLTLDRRRASLSGQLKGESTDLAALKPWHGLPLTGRASLDLALDPDRQGRPAGHLNARLTGLTGPFGRLESLKLTGRAGLTRGRPEVEADFEIAKWQRERWRVDALKGRVSGSLAKLAFNADGRGEMDWPVTFKSRGSLERGGNENRWEIAELTGQLDKEPFRLVKPVTIQQNDRKNDTIRITPWELALGDATLSGGWKQEGQRIEGSFTARGDLDLARRLGFGAMRGKSALELRASGLAERPNLEARATITQGRSSSNSWRHLPPLDLSLTAEVNDGREPRLSWSARGLAPEEARGELVVPVRILARAPWVTVVPDGRLAGGLKAGIPLAELAKWSAPERFGRLEGVVRVDLVAGGTLNQPVVRGGAELDRGHLELVESGTILHGITLNLKAEGEELRLEGFSATDGDKGRVRATGRMRLDPERHFPITLDATLEEATLLRRDELTAQLSGPLRLAGDLTALRLSGALTVNRAEFHPGKTADEEIQVVELDEPRSGDATPTAPGVGLFPKETRLEVTTQIPGRLFVRGMGLDSEWLGELKLGGTLAEPKVAGQMRVRRGYLDLLERRFQLTEGALTFDGNWPPEPWIAMEATVRRGEITTHVGLEGAARRPRVKLTSEPMLSEEEIISHLLFDRATDAITPAQALRLAVAVKSMQGGGPGLLGKFQRGLGIDRLDVGGTSLESGTVSAGKYITDEIYLEVEKGIKADSGRINVEIEMTPQIYLKTGVDAKSNGDVGVQWKKDY</sequence>
<evidence type="ECO:0000256" key="2">
    <source>
        <dbReference type="ARBA" id="ARBA00022692"/>
    </source>
</evidence>
<keyword evidence="2 6" id="KW-0812">Transmembrane</keyword>
<feature type="domain" description="Translocation and assembly module TamB C-terminal" evidence="7">
    <location>
        <begin position="1066"/>
        <end position="1408"/>
    </location>
</feature>
<evidence type="ECO:0000256" key="1">
    <source>
        <dbReference type="ARBA" id="ARBA00004167"/>
    </source>
</evidence>
<dbReference type="PANTHER" id="PTHR36985:SF1">
    <property type="entry name" value="TRANSLOCATION AND ASSEMBLY MODULE SUBUNIT TAMB"/>
    <property type="match status" value="1"/>
</dbReference>